<keyword evidence="4" id="KW-1185">Reference proteome</keyword>
<dbReference type="InterPro" id="IPR002881">
    <property type="entry name" value="DUF58"/>
</dbReference>
<evidence type="ECO:0000313" key="3">
    <source>
        <dbReference type="EMBL" id="QDY69620.1"/>
    </source>
</evidence>
<dbReference type="Proteomes" id="UP000318483">
    <property type="component" value="Chromosome"/>
</dbReference>
<name>A0A5B8J5L7_9RHOB</name>
<feature type="region of interest" description="Disordered" evidence="1">
    <location>
        <begin position="1"/>
        <end position="20"/>
    </location>
</feature>
<proteinExistence type="predicted"/>
<dbReference type="InterPro" id="IPR036465">
    <property type="entry name" value="vWFA_dom_sf"/>
</dbReference>
<dbReference type="AlphaFoldDB" id="A0A5B8J5L7"/>
<dbReference type="KEGG" id="lit:FPZ52_08280"/>
<feature type="domain" description="DUF58" evidence="2">
    <location>
        <begin position="71"/>
        <end position="282"/>
    </location>
</feature>
<dbReference type="RefSeq" id="WP_146364998.1">
    <property type="nucleotide sequence ID" value="NZ_CP042261.1"/>
</dbReference>
<evidence type="ECO:0000259" key="2">
    <source>
        <dbReference type="Pfam" id="PF01882"/>
    </source>
</evidence>
<dbReference type="PANTHER" id="PTHR33608:SF12">
    <property type="entry name" value="DUF58 DOMAIN-CONTAINING PROTEIN"/>
    <property type="match status" value="1"/>
</dbReference>
<reference evidence="3 4" key="1">
    <citation type="submission" date="2019-07" db="EMBL/GenBank/DDBJ databases">
        <title>Litoreibacter alkalisoli sp. nov., isolated from saline-alkaline soil.</title>
        <authorList>
            <person name="Wang S."/>
            <person name="Xu L."/>
            <person name="Xing Y.-T."/>
            <person name="Sun J.-Q."/>
        </authorList>
    </citation>
    <scope>NUCLEOTIDE SEQUENCE [LARGE SCALE GENOMIC DNA]</scope>
    <source>
        <strain evidence="3 4">LN3S51</strain>
    </source>
</reference>
<dbReference type="PANTHER" id="PTHR33608">
    <property type="entry name" value="BLL2464 PROTEIN"/>
    <property type="match status" value="1"/>
</dbReference>
<sequence length="325" mass="35950">MRDTAARTRTGTLRPVETPETDPRIHVTLDHLRSLEGRARSLSFMPRQPARSVLNGRHASRLRGRGLNFEELRDYMPGDDVRSIDWKVTARTGSPHVRVMTEERDRPAFIVVDQRMSMFFGSQLNMKSVTAAEAAGLAAFRILDQGDRVGGIVVGDDSIAEIRPQRSRRTLNRFLTALADANAALRADAPTVKPVHLSTVLRHVARIAPRNHLIIVLSDFAGADDDTHRIVSAIARRNDLVLCLVSDPLAADFPEGMRLVVSDGQLQAEIDTGTASARRDLHDFVTGRLATILDWQRTLGVPVLPLSSGEETLPQMRRLMGLGPR</sequence>
<evidence type="ECO:0000256" key="1">
    <source>
        <dbReference type="SAM" id="MobiDB-lite"/>
    </source>
</evidence>
<organism evidence="3 4">
    <name type="scientific">Qingshengfaniella alkalisoli</name>
    <dbReference type="NCBI Taxonomy" id="2599296"/>
    <lineage>
        <taxon>Bacteria</taxon>
        <taxon>Pseudomonadati</taxon>
        <taxon>Pseudomonadota</taxon>
        <taxon>Alphaproteobacteria</taxon>
        <taxon>Rhodobacterales</taxon>
        <taxon>Paracoccaceae</taxon>
        <taxon>Qingshengfaniella</taxon>
    </lineage>
</organism>
<dbReference type="Pfam" id="PF01882">
    <property type="entry name" value="DUF58"/>
    <property type="match status" value="1"/>
</dbReference>
<protein>
    <submittedName>
        <fullName evidence="3">DUF58 domain-containing protein</fullName>
    </submittedName>
</protein>
<dbReference type="EMBL" id="CP042261">
    <property type="protein sequence ID" value="QDY69620.1"/>
    <property type="molecule type" value="Genomic_DNA"/>
</dbReference>
<dbReference type="OrthoDB" id="9776116at2"/>
<accession>A0A5B8J5L7</accession>
<gene>
    <name evidence="3" type="ORF">FPZ52_08280</name>
</gene>
<dbReference type="SUPFAM" id="SSF53300">
    <property type="entry name" value="vWA-like"/>
    <property type="match status" value="1"/>
</dbReference>
<evidence type="ECO:0000313" key="4">
    <source>
        <dbReference type="Proteomes" id="UP000318483"/>
    </source>
</evidence>